<evidence type="ECO:0000256" key="3">
    <source>
        <dbReference type="ARBA" id="ARBA00022723"/>
    </source>
</evidence>
<evidence type="ECO:0000313" key="10">
    <source>
        <dbReference type="EMBL" id="GMN20031.1"/>
    </source>
</evidence>
<dbReference type="SUPFAM" id="SSF51197">
    <property type="entry name" value="Clavaminate synthase-like"/>
    <property type="match status" value="1"/>
</dbReference>
<keyword evidence="3 6" id="KW-0479">Metal-binding</keyword>
<evidence type="ECO:0000256" key="5">
    <source>
        <dbReference type="ARBA" id="ARBA00023004"/>
    </source>
</evidence>
<dbReference type="InterPro" id="IPR044861">
    <property type="entry name" value="IPNS-like_FE2OG_OXY"/>
</dbReference>
<dbReference type="InterPro" id="IPR005123">
    <property type="entry name" value="Oxoglu/Fe-dep_dioxygenase_dom"/>
</dbReference>
<dbReference type="FunFam" id="2.60.120.330:FF:000005">
    <property type="entry name" value="1-aminocyclopropane-1-carboxylate oxidase homolog 1"/>
    <property type="match status" value="1"/>
</dbReference>
<evidence type="ECO:0000313" key="8">
    <source>
        <dbReference type="EMBL" id="GMN20003.1"/>
    </source>
</evidence>
<comment type="similarity">
    <text evidence="2 6">Belongs to the iron/ascorbate-dependent oxidoreductase family.</text>
</comment>
<dbReference type="Gene3D" id="2.60.120.330">
    <property type="entry name" value="B-lactam Antibiotic, Isopenicillin N Synthase, Chain"/>
    <property type="match status" value="1"/>
</dbReference>
<dbReference type="AlphaFoldDB" id="A0AA87YPX8"/>
<evidence type="ECO:0000259" key="7">
    <source>
        <dbReference type="PROSITE" id="PS51471"/>
    </source>
</evidence>
<dbReference type="Gramene" id="FCD_00021633-RA">
    <property type="protein sequence ID" value="FCD_00021633-RA:cds"/>
    <property type="gene ID" value="FCD_00021633"/>
</dbReference>
<dbReference type="EMBL" id="BTGU01006401">
    <property type="protein sequence ID" value="GMN20013.1"/>
    <property type="molecule type" value="Genomic_DNA"/>
</dbReference>
<comment type="caution">
    <text evidence="9">The sequence shown here is derived from an EMBL/GenBank/DDBJ whole genome shotgun (WGS) entry which is preliminary data.</text>
</comment>
<evidence type="ECO:0000313" key="11">
    <source>
        <dbReference type="EMBL" id="GMN20048.1"/>
    </source>
</evidence>
<dbReference type="Pfam" id="PF03171">
    <property type="entry name" value="2OG-FeII_Oxy"/>
    <property type="match status" value="1"/>
</dbReference>
<dbReference type="PROSITE" id="PS51471">
    <property type="entry name" value="FE2OG_OXY"/>
    <property type="match status" value="1"/>
</dbReference>
<evidence type="ECO:0000313" key="12">
    <source>
        <dbReference type="Proteomes" id="UP001187192"/>
    </source>
</evidence>
<dbReference type="EMBL" id="BTGU01006400">
    <property type="protein sequence ID" value="GMN20003.1"/>
    <property type="molecule type" value="Genomic_DNA"/>
</dbReference>
<evidence type="ECO:0000256" key="6">
    <source>
        <dbReference type="RuleBase" id="RU003682"/>
    </source>
</evidence>
<keyword evidence="4 6" id="KW-0560">Oxidoreductase</keyword>
<evidence type="ECO:0000256" key="2">
    <source>
        <dbReference type="ARBA" id="ARBA00008056"/>
    </source>
</evidence>
<gene>
    <name evidence="8" type="ORF">TIFTF001_048688</name>
    <name evidence="9" type="ORF">TIFTF001_048689</name>
    <name evidence="10" type="ORF">TIFTF001_048690</name>
    <name evidence="11" type="ORF">TIFTF001_048691</name>
</gene>
<keyword evidence="12" id="KW-1185">Reference proteome</keyword>
<keyword evidence="5 6" id="KW-0408">Iron</keyword>
<accession>A0AA87YPX8</accession>
<dbReference type="EMBL" id="BTGU01006403">
    <property type="protein sequence ID" value="GMN20048.1"/>
    <property type="molecule type" value="Genomic_DNA"/>
</dbReference>
<organism evidence="9 12">
    <name type="scientific">Ficus carica</name>
    <name type="common">Common fig</name>
    <dbReference type="NCBI Taxonomy" id="3494"/>
    <lineage>
        <taxon>Eukaryota</taxon>
        <taxon>Viridiplantae</taxon>
        <taxon>Streptophyta</taxon>
        <taxon>Embryophyta</taxon>
        <taxon>Tracheophyta</taxon>
        <taxon>Spermatophyta</taxon>
        <taxon>Magnoliopsida</taxon>
        <taxon>eudicotyledons</taxon>
        <taxon>Gunneridae</taxon>
        <taxon>Pentapetalae</taxon>
        <taxon>rosids</taxon>
        <taxon>fabids</taxon>
        <taxon>Rosales</taxon>
        <taxon>Moraceae</taxon>
        <taxon>Ficeae</taxon>
        <taxon>Ficus</taxon>
    </lineage>
</organism>
<dbReference type="Pfam" id="PF14226">
    <property type="entry name" value="DIOX_N"/>
    <property type="match status" value="1"/>
</dbReference>
<comment type="cofactor">
    <cofactor evidence="1">
        <name>Fe cation</name>
        <dbReference type="ChEBI" id="CHEBI:24875"/>
    </cofactor>
</comment>
<name>A0AA87YPX8_FICCA</name>
<dbReference type="GO" id="GO:0046872">
    <property type="term" value="F:metal ion binding"/>
    <property type="evidence" value="ECO:0007669"/>
    <property type="project" value="UniProtKB-KW"/>
</dbReference>
<dbReference type="PANTHER" id="PTHR10209">
    <property type="entry name" value="OXIDOREDUCTASE, 2OG-FE II OXYGENASE FAMILY PROTEIN"/>
    <property type="match status" value="1"/>
</dbReference>
<protein>
    <recommendedName>
        <fullName evidence="7">Fe2OG dioxygenase domain-containing protein</fullName>
    </recommendedName>
</protein>
<evidence type="ECO:0000256" key="1">
    <source>
        <dbReference type="ARBA" id="ARBA00001962"/>
    </source>
</evidence>
<sequence>MAPQHDAYFYDRKTELKALDDTKSGVKGLADSGITKIPGIFRRRDHALDKPVSSSSCDQSKISIPLIDMGGIEKDESQRSKVVDQVRRACEEWGFFQVVNHGIEETVLLRMIDGVRGFHELDSEAKKGWYSRDSSRKVYYNTNFDLYSGIVTNWRDTLIFVTAPCGPDPDELPPVCREIILEYSDKVLALGSTLFKLISEALGLNPNHLEDMGCAEGLVSFGHYYPPCPEPELAIGTSNHTDSSFFTVLLQDQLGGLQVLHQDRYWVDVTPIPGALVINLGDLLQASL</sequence>
<proteinExistence type="inferred from homology"/>
<dbReference type="PANTHER" id="PTHR10209:SF884">
    <property type="entry name" value="1-AMINOCYCLOPROPANE-1-CARBOXYLATE OXIDASE HOMOLOG 1-LIKE"/>
    <property type="match status" value="1"/>
</dbReference>
<evidence type="ECO:0000256" key="4">
    <source>
        <dbReference type="ARBA" id="ARBA00023002"/>
    </source>
</evidence>
<dbReference type="GO" id="GO:0051213">
    <property type="term" value="F:dioxygenase activity"/>
    <property type="evidence" value="ECO:0007669"/>
    <property type="project" value="UniProtKB-ARBA"/>
</dbReference>
<dbReference type="Proteomes" id="UP001187192">
    <property type="component" value="Unassembled WGS sequence"/>
</dbReference>
<evidence type="ECO:0000313" key="9">
    <source>
        <dbReference type="EMBL" id="GMN20013.1"/>
    </source>
</evidence>
<dbReference type="InterPro" id="IPR026992">
    <property type="entry name" value="DIOX_N"/>
</dbReference>
<feature type="domain" description="Fe2OG dioxygenase" evidence="7">
    <location>
        <begin position="214"/>
        <end position="288"/>
    </location>
</feature>
<dbReference type="EMBL" id="BTGU01006402">
    <property type="protein sequence ID" value="GMN20031.1"/>
    <property type="molecule type" value="Genomic_DNA"/>
</dbReference>
<dbReference type="InterPro" id="IPR027443">
    <property type="entry name" value="IPNS-like_sf"/>
</dbReference>
<reference evidence="9" key="1">
    <citation type="submission" date="2023-07" db="EMBL/GenBank/DDBJ databases">
        <title>draft genome sequence of fig (Ficus carica).</title>
        <authorList>
            <person name="Takahashi T."/>
            <person name="Nishimura K."/>
        </authorList>
    </citation>
    <scope>NUCLEOTIDE SEQUENCE</scope>
</reference>